<evidence type="ECO:0000256" key="1">
    <source>
        <dbReference type="ARBA" id="ARBA00008270"/>
    </source>
</evidence>
<dbReference type="PANTHER" id="PTHR13774">
    <property type="entry name" value="PHENAZINE BIOSYNTHESIS PROTEIN"/>
    <property type="match status" value="1"/>
</dbReference>
<keyword evidence="4" id="KW-1185">Reference proteome</keyword>
<dbReference type="Pfam" id="PF02567">
    <property type="entry name" value="PhzC-PhzF"/>
    <property type="match status" value="1"/>
</dbReference>
<accession>A0ABQ6GVM2</accession>
<dbReference type="EMBL" id="BSST01000001">
    <property type="protein sequence ID" value="GLX79254.1"/>
    <property type="molecule type" value="Genomic_DNA"/>
</dbReference>
<reference evidence="3 4" key="1">
    <citation type="submission" date="2023-03" db="EMBL/GenBank/DDBJ databases">
        <title>Draft genome sequence of Thalassotalea insulae KCTC 62186T.</title>
        <authorList>
            <person name="Sawabe T."/>
        </authorList>
    </citation>
    <scope>NUCLEOTIDE SEQUENCE [LARGE SCALE GENOMIC DNA]</scope>
    <source>
        <strain evidence="3 4">KCTC 62186</strain>
    </source>
</reference>
<comment type="caution">
    <text evidence="3">The sequence shown here is derived from an EMBL/GenBank/DDBJ whole genome shotgun (WGS) entry which is preliminary data.</text>
</comment>
<evidence type="ECO:0000256" key="2">
    <source>
        <dbReference type="ARBA" id="ARBA00023235"/>
    </source>
</evidence>
<dbReference type="NCBIfam" id="TIGR00654">
    <property type="entry name" value="PhzF_family"/>
    <property type="match status" value="1"/>
</dbReference>
<name>A0ABQ6GVM2_9GAMM</name>
<dbReference type="PIRSF" id="PIRSF016184">
    <property type="entry name" value="PhzC_PhzF"/>
    <property type="match status" value="1"/>
</dbReference>
<proteinExistence type="inferred from homology"/>
<gene>
    <name evidence="3" type="ORF">tinsulaeT_25940</name>
</gene>
<dbReference type="SUPFAM" id="SSF54506">
    <property type="entry name" value="Diaminopimelate epimerase-like"/>
    <property type="match status" value="1"/>
</dbReference>
<protein>
    <submittedName>
        <fullName evidence="3">Phenazine biosynthesis protein PhzF</fullName>
    </submittedName>
</protein>
<organism evidence="3 4">
    <name type="scientific">Thalassotalea insulae</name>
    <dbReference type="NCBI Taxonomy" id="2056778"/>
    <lineage>
        <taxon>Bacteria</taxon>
        <taxon>Pseudomonadati</taxon>
        <taxon>Pseudomonadota</taxon>
        <taxon>Gammaproteobacteria</taxon>
        <taxon>Alteromonadales</taxon>
        <taxon>Colwelliaceae</taxon>
        <taxon>Thalassotalea</taxon>
    </lineage>
</organism>
<dbReference type="RefSeq" id="WP_284245157.1">
    <property type="nucleotide sequence ID" value="NZ_BSST01000001.1"/>
</dbReference>
<dbReference type="Proteomes" id="UP001157186">
    <property type="component" value="Unassembled WGS sequence"/>
</dbReference>
<sequence length="287" mass="30969">MTLKAYQVDAFTNQGQGGNPAGVVLNADKLSPQQMQTIAKTLGFSETAFISKDDECDFHIRFFTPNSEVDFCGHATLASFYLLFQQNIISAASYRQRTKAGKLAVTVYPDGLVEMQQTLPQFITKVPAEAVAASLNISPDVINALAYPLEIVSTGLSDIIIPLPPGYLAKITPNFAAITKLSEQYQVIGYHAFELAPVDSSFTASCRNFAPAVGINEESATGSACGALASYLFKHQLIDGSHYLFEQGRAMNCPSTIKASITAEHQQITEVKVAGYAQLITSHIICT</sequence>
<dbReference type="Gene3D" id="3.10.310.10">
    <property type="entry name" value="Diaminopimelate Epimerase, Chain A, domain 1"/>
    <property type="match status" value="2"/>
</dbReference>
<evidence type="ECO:0000313" key="3">
    <source>
        <dbReference type="EMBL" id="GLX79254.1"/>
    </source>
</evidence>
<comment type="similarity">
    <text evidence="1">Belongs to the PhzF family.</text>
</comment>
<dbReference type="InterPro" id="IPR003719">
    <property type="entry name" value="Phenazine_PhzF-like"/>
</dbReference>
<evidence type="ECO:0000313" key="4">
    <source>
        <dbReference type="Proteomes" id="UP001157186"/>
    </source>
</evidence>
<keyword evidence="2" id="KW-0413">Isomerase</keyword>
<dbReference type="PANTHER" id="PTHR13774:SF39">
    <property type="entry name" value="BIOSYNTHESIS PROTEIN, PUTATIVE-RELATED"/>
    <property type="match status" value="1"/>
</dbReference>